<evidence type="ECO:0000256" key="8">
    <source>
        <dbReference type="ARBA" id="ARBA00023316"/>
    </source>
</evidence>
<keyword evidence="2" id="KW-1003">Cell membrane</keyword>
<organism evidence="12 13">
    <name type="scientific">Tigheibacillus halophilus</name>
    <dbReference type="NCBI Taxonomy" id="361280"/>
    <lineage>
        <taxon>Bacteria</taxon>
        <taxon>Bacillati</taxon>
        <taxon>Bacillota</taxon>
        <taxon>Bacilli</taxon>
        <taxon>Bacillales</taxon>
        <taxon>Bacillaceae</taxon>
        <taxon>Tigheibacillus</taxon>
    </lineage>
</organism>
<evidence type="ECO:0000256" key="1">
    <source>
        <dbReference type="ARBA" id="ARBA00004370"/>
    </source>
</evidence>
<dbReference type="Proteomes" id="UP001281447">
    <property type="component" value="Unassembled WGS sequence"/>
</dbReference>
<dbReference type="Gene3D" id="3.40.710.10">
    <property type="entry name" value="DD-peptidase/beta-lactamase superfamily"/>
    <property type="match status" value="1"/>
</dbReference>
<evidence type="ECO:0000256" key="5">
    <source>
        <dbReference type="ARBA" id="ARBA00022960"/>
    </source>
</evidence>
<dbReference type="PANTHER" id="PTHR32282">
    <property type="entry name" value="BINDING PROTEIN TRANSPEPTIDASE, PUTATIVE-RELATED"/>
    <property type="match status" value="1"/>
</dbReference>
<accession>A0ABU5C4M2</accession>
<evidence type="ECO:0000256" key="4">
    <source>
        <dbReference type="ARBA" id="ARBA00022679"/>
    </source>
</evidence>
<keyword evidence="5" id="KW-0133">Cell shape</keyword>
<evidence type="ECO:0000313" key="13">
    <source>
        <dbReference type="Proteomes" id="UP001281447"/>
    </source>
</evidence>
<keyword evidence="7" id="KW-0472">Membrane</keyword>
<keyword evidence="3" id="KW-0328">Glycosyltransferase</keyword>
<proteinExistence type="predicted"/>
<comment type="subcellular location">
    <subcellularLocation>
        <location evidence="1">Membrane</location>
    </subcellularLocation>
</comment>
<gene>
    <name evidence="12" type="ORF">RWE15_06965</name>
</gene>
<keyword evidence="8" id="KW-0961">Cell wall biogenesis/degradation</keyword>
<keyword evidence="6" id="KW-0573">Peptidoglycan synthesis</keyword>
<evidence type="ECO:0000313" key="12">
    <source>
        <dbReference type="EMBL" id="MDY0394268.1"/>
    </source>
</evidence>
<name>A0ABU5C4M2_9BACI</name>
<comment type="caution">
    <text evidence="12">The sequence shown here is derived from an EMBL/GenBank/DDBJ whole genome shotgun (WGS) entry which is preliminary data.</text>
</comment>
<dbReference type="InterPro" id="IPR050396">
    <property type="entry name" value="Glycosyltr_51/Transpeptidase"/>
</dbReference>
<evidence type="ECO:0000256" key="3">
    <source>
        <dbReference type="ARBA" id="ARBA00022676"/>
    </source>
</evidence>
<sequence length="327" mass="36297">MQNAWQDPVLSLFLYYAALNNGYNPTTMLSSKPTTFQLANGNTYEPGNYNGYYADKPITLAQALALSDNIYAVKTNLYLGVDKLPEVAKKFGFTSKLPAVPSLALGTAAVSLKEMVTGYGMLANGGHKITAHTIDKIVDAHGQTVYEAGFKHEKNILDPKKAFILTEMLTGIFDTSLNGYMSVTGSSIANKLSRPYAAKSGTTDSDSWMIGYSPDLVTGVWTGYDDNRAMNKVKEHTFAKEIWADFMESAHQKKPVHDFPVPKGVVAIPIDPETGERATPYCPSSRVMYFEKGTEPEDYCNIHHEREQKPEENEKGIFERWFDLLFG</sequence>
<evidence type="ECO:0000256" key="9">
    <source>
        <dbReference type="ARBA" id="ARBA00044770"/>
    </source>
</evidence>
<keyword evidence="13" id="KW-1185">Reference proteome</keyword>
<evidence type="ECO:0000256" key="10">
    <source>
        <dbReference type="ARBA" id="ARBA00049902"/>
    </source>
</evidence>
<dbReference type="PANTHER" id="PTHR32282:SF11">
    <property type="entry name" value="PENICILLIN-BINDING PROTEIN 1B"/>
    <property type="match status" value="1"/>
</dbReference>
<feature type="domain" description="Penicillin-binding protein transpeptidase" evidence="11">
    <location>
        <begin position="13"/>
        <end position="215"/>
    </location>
</feature>
<dbReference type="InterPro" id="IPR001460">
    <property type="entry name" value="PCN-bd_Tpept"/>
</dbReference>
<dbReference type="SUPFAM" id="SSF56601">
    <property type="entry name" value="beta-lactamase/transpeptidase-like"/>
    <property type="match status" value="1"/>
</dbReference>
<protein>
    <recommendedName>
        <fullName evidence="9">peptidoglycan glycosyltransferase</fullName>
        <ecNumber evidence="9">2.4.99.28</ecNumber>
    </recommendedName>
</protein>
<comment type="catalytic activity">
    <reaction evidence="10">
        <text>[GlcNAc-(1-&gt;4)-Mur2Ac(oyl-L-Ala-gamma-D-Glu-L-Lys-D-Ala-D-Ala)](n)-di-trans,octa-cis-undecaprenyl diphosphate + beta-D-GlcNAc-(1-&gt;4)-Mur2Ac(oyl-L-Ala-gamma-D-Glu-L-Lys-D-Ala-D-Ala)-di-trans,octa-cis-undecaprenyl diphosphate = [GlcNAc-(1-&gt;4)-Mur2Ac(oyl-L-Ala-gamma-D-Glu-L-Lys-D-Ala-D-Ala)](n+1)-di-trans,octa-cis-undecaprenyl diphosphate + di-trans,octa-cis-undecaprenyl diphosphate + H(+)</text>
        <dbReference type="Rhea" id="RHEA:23708"/>
        <dbReference type="Rhea" id="RHEA-COMP:9602"/>
        <dbReference type="Rhea" id="RHEA-COMP:9603"/>
        <dbReference type="ChEBI" id="CHEBI:15378"/>
        <dbReference type="ChEBI" id="CHEBI:58405"/>
        <dbReference type="ChEBI" id="CHEBI:60033"/>
        <dbReference type="ChEBI" id="CHEBI:78435"/>
        <dbReference type="EC" id="2.4.99.28"/>
    </reaction>
</comment>
<dbReference type="InterPro" id="IPR012338">
    <property type="entry name" value="Beta-lactam/transpept-like"/>
</dbReference>
<evidence type="ECO:0000256" key="2">
    <source>
        <dbReference type="ARBA" id="ARBA00022475"/>
    </source>
</evidence>
<reference evidence="12 13" key="1">
    <citation type="submission" date="2023-10" db="EMBL/GenBank/DDBJ databases">
        <title>Virgibacillus halophilus 5B73C genome.</title>
        <authorList>
            <person name="Miliotis G."/>
            <person name="Sengupta P."/>
            <person name="Hameed A."/>
            <person name="Chuvochina M."/>
            <person name="Mcdonagh F."/>
            <person name="Simpson A.C."/>
            <person name="Singh N.K."/>
            <person name="Rekha P.D."/>
            <person name="Raman K."/>
            <person name="Hugenholtz P."/>
            <person name="Venkateswaran K."/>
        </authorList>
    </citation>
    <scope>NUCLEOTIDE SEQUENCE [LARGE SCALE GENOMIC DNA]</scope>
    <source>
        <strain evidence="12 13">5B73C</strain>
    </source>
</reference>
<dbReference type="EMBL" id="JAWDIP010000003">
    <property type="protein sequence ID" value="MDY0394268.1"/>
    <property type="molecule type" value="Genomic_DNA"/>
</dbReference>
<dbReference type="EC" id="2.4.99.28" evidence="9"/>
<dbReference type="Pfam" id="PF00905">
    <property type="entry name" value="Transpeptidase"/>
    <property type="match status" value="1"/>
</dbReference>
<evidence type="ECO:0000256" key="7">
    <source>
        <dbReference type="ARBA" id="ARBA00023136"/>
    </source>
</evidence>
<evidence type="ECO:0000256" key="6">
    <source>
        <dbReference type="ARBA" id="ARBA00022984"/>
    </source>
</evidence>
<evidence type="ECO:0000259" key="11">
    <source>
        <dbReference type="Pfam" id="PF00905"/>
    </source>
</evidence>
<keyword evidence="4" id="KW-0808">Transferase</keyword>